<dbReference type="FunFam" id="3.30.420.40:FF:000012">
    <property type="entry name" value="tRNA N6-adenosine threonylcarbamoyltransferase"/>
    <property type="match status" value="1"/>
</dbReference>
<dbReference type="InterPro" id="IPR043129">
    <property type="entry name" value="ATPase_NBD"/>
</dbReference>
<keyword evidence="2 7" id="KW-0819">tRNA processing</keyword>
<evidence type="ECO:0000256" key="3">
    <source>
        <dbReference type="ARBA" id="ARBA00022723"/>
    </source>
</evidence>
<reference evidence="9" key="1">
    <citation type="submission" date="2024-01" db="EMBL/GenBank/DDBJ databases">
        <title>Sequencing the genomes of a sandfly, Sergentomyia squamirostris, and its two endosymbionts.</title>
        <authorList>
            <person name="Itokawa K."/>
            <person name="Sanjoba C."/>
        </authorList>
    </citation>
    <scope>NUCLEOTIDE SEQUENCE</scope>
    <source>
        <strain evidence="9">RiSSQ</strain>
    </source>
</reference>
<sequence>MGIESSCDDTGVAIVTSDKEILSNVVISQHQEHKLFQGVVPEIAARSHLQNLEKAVRYVLDETRLELSNIDGIAATSGPGLIGGVIVGSMFARSIASVLKKPFIAVNHLEGHLLTARLTNKAEYPYLLLLVSGGHCQFVAASSLGKYKILGQTIDDSVGECFDKVAKMLGLPFPGGVEIERRAKFGDPSKYILPKPIIHQTGCNMSFSGLKTAVRILISKLEPIGDQEINDIAASFQYVVGEILSVKMLNSFRMYEEFIGKSLLPQKTCVLAGGVAANDYLRSILKYQAATQGYALLLPPAHLCTDNASMIAYAGLERLQNNLTNRLDFCPRAKWSLEDL</sequence>
<comment type="similarity">
    <text evidence="7">Belongs to the KAE1 / TsaD family.</text>
</comment>
<dbReference type="InterPro" id="IPR017860">
    <property type="entry name" value="Peptidase_M22_CS"/>
</dbReference>
<comment type="subcellular location">
    <subcellularLocation>
        <location evidence="7">Cytoplasm</location>
    </subcellularLocation>
</comment>
<evidence type="ECO:0000256" key="1">
    <source>
        <dbReference type="ARBA" id="ARBA00022679"/>
    </source>
</evidence>
<dbReference type="PANTHER" id="PTHR11735:SF6">
    <property type="entry name" value="TRNA N6-ADENOSINE THREONYLCARBAMOYLTRANSFERASE, MITOCHONDRIAL"/>
    <property type="match status" value="1"/>
</dbReference>
<proteinExistence type="inferred from homology"/>
<name>A0AAT9GAF9_9RICK</name>
<dbReference type="InterPro" id="IPR000905">
    <property type="entry name" value="Gcp-like_dom"/>
</dbReference>
<feature type="binding site" evidence="7">
    <location>
        <position position="163"/>
    </location>
    <ligand>
        <name>substrate</name>
    </ligand>
</feature>
<dbReference type="Pfam" id="PF00814">
    <property type="entry name" value="TsaD"/>
    <property type="match status" value="1"/>
</dbReference>
<dbReference type="PRINTS" id="PR00789">
    <property type="entry name" value="OSIALOPTASE"/>
</dbReference>
<comment type="function">
    <text evidence="7">Required for the formation of a threonylcarbamoyl group on adenosine at position 37 (t(6)A37) in tRNAs that read codons beginning with adenine. Is involved in the transfer of the threonylcarbamoyl moiety of threonylcarbamoyl-AMP (TC-AMP) to the N6 group of A37, together with TsaE and TsaB. TsaD likely plays a direct catalytic role in this reaction.</text>
</comment>
<evidence type="ECO:0000256" key="7">
    <source>
        <dbReference type="HAMAP-Rule" id="MF_01445"/>
    </source>
</evidence>
<evidence type="ECO:0000256" key="4">
    <source>
        <dbReference type="ARBA" id="ARBA00023004"/>
    </source>
</evidence>
<dbReference type="NCBIfam" id="TIGR03723">
    <property type="entry name" value="T6A_TsaD_YgjD"/>
    <property type="match status" value="1"/>
</dbReference>
<dbReference type="NCBIfam" id="TIGR00329">
    <property type="entry name" value="gcp_kae1"/>
    <property type="match status" value="1"/>
</dbReference>
<feature type="domain" description="Gcp-like" evidence="8">
    <location>
        <begin position="20"/>
        <end position="313"/>
    </location>
</feature>
<comment type="catalytic activity">
    <reaction evidence="6 7">
        <text>L-threonylcarbamoyladenylate + adenosine(37) in tRNA = N(6)-L-threonylcarbamoyladenosine(37) in tRNA + AMP + H(+)</text>
        <dbReference type="Rhea" id="RHEA:37059"/>
        <dbReference type="Rhea" id="RHEA-COMP:10162"/>
        <dbReference type="Rhea" id="RHEA-COMP:10163"/>
        <dbReference type="ChEBI" id="CHEBI:15378"/>
        <dbReference type="ChEBI" id="CHEBI:73682"/>
        <dbReference type="ChEBI" id="CHEBI:74411"/>
        <dbReference type="ChEBI" id="CHEBI:74418"/>
        <dbReference type="ChEBI" id="CHEBI:456215"/>
        <dbReference type="EC" id="2.3.1.234"/>
    </reaction>
</comment>
<dbReference type="PROSITE" id="PS01016">
    <property type="entry name" value="GLYCOPROTEASE"/>
    <property type="match status" value="1"/>
</dbReference>
<comment type="cofactor">
    <cofactor evidence="7">
        <name>Fe(2+)</name>
        <dbReference type="ChEBI" id="CHEBI:29033"/>
    </cofactor>
    <text evidence="7">Binds 1 Fe(2+) ion per subunit.</text>
</comment>
<dbReference type="InterPro" id="IPR017861">
    <property type="entry name" value="KAE1/TsaD"/>
</dbReference>
<feature type="binding site" evidence="7">
    <location>
        <position position="306"/>
    </location>
    <ligand>
        <name>Fe cation</name>
        <dbReference type="ChEBI" id="CHEBI:24875"/>
    </ligand>
</feature>
<dbReference type="Gene3D" id="3.30.420.40">
    <property type="match status" value="2"/>
</dbReference>
<feature type="binding site" evidence="7">
    <location>
        <position position="180"/>
    </location>
    <ligand>
        <name>substrate</name>
    </ligand>
</feature>
<accession>A0AAT9GAF9</accession>
<feature type="binding site" evidence="7">
    <location>
        <position position="176"/>
    </location>
    <ligand>
        <name>substrate</name>
    </ligand>
</feature>
<dbReference type="GO" id="GO:0002949">
    <property type="term" value="P:tRNA threonylcarbamoyladenosine modification"/>
    <property type="evidence" value="ECO:0007669"/>
    <property type="project" value="UniProtKB-UniRule"/>
</dbReference>
<protein>
    <recommendedName>
        <fullName evidence="7">tRNA N6-adenosine threonylcarbamoyltransferase</fullName>
        <ecNumber evidence="7">2.3.1.234</ecNumber>
    </recommendedName>
    <alternativeName>
        <fullName evidence="7">N6-L-threonylcarbamoyladenine synthase</fullName>
        <shortName evidence="7">t(6)A synthase</shortName>
    </alternativeName>
    <alternativeName>
        <fullName evidence="7">t(6)A37 threonylcarbamoyladenosine biosynthesis protein TsaD</fullName>
    </alternativeName>
    <alternativeName>
        <fullName evidence="7">tRNA threonylcarbamoyladenosine biosynthesis protein TsaD</fullName>
    </alternativeName>
</protein>
<evidence type="ECO:0000259" key="8">
    <source>
        <dbReference type="Pfam" id="PF00814"/>
    </source>
</evidence>
<keyword evidence="5 7" id="KW-0012">Acyltransferase</keyword>
<keyword evidence="3 7" id="KW-0479">Metal-binding</keyword>
<dbReference type="PANTHER" id="PTHR11735">
    <property type="entry name" value="TRNA N6-ADENOSINE THREONYLCARBAMOYLTRANSFERASE"/>
    <property type="match status" value="1"/>
</dbReference>
<evidence type="ECO:0000256" key="5">
    <source>
        <dbReference type="ARBA" id="ARBA00023315"/>
    </source>
</evidence>
<gene>
    <name evidence="7 9" type="primary">tsaD</name>
    <name evidence="9" type="ORF">DMENIID0002_14620</name>
</gene>
<keyword evidence="7" id="KW-0963">Cytoplasm</keyword>
<feature type="binding site" evidence="7">
    <location>
        <position position="112"/>
    </location>
    <ligand>
        <name>Fe cation</name>
        <dbReference type="ChEBI" id="CHEBI:24875"/>
    </ligand>
</feature>
<dbReference type="GO" id="GO:0005506">
    <property type="term" value="F:iron ion binding"/>
    <property type="evidence" value="ECO:0007669"/>
    <property type="project" value="UniProtKB-UniRule"/>
</dbReference>
<organism evidence="9">
    <name type="scientific">Candidatus Tisiphia endosymbiont of Sergentomyia squamirostris</name>
    <dbReference type="NCBI Taxonomy" id="3113639"/>
    <lineage>
        <taxon>Bacteria</taxon>
        <taxon>Pseudomonadati</taxon>
        <taxon>Pseudomonadota</taxon>
        <taxon>Alphaproteobacteria</taxon>
        <taxon>Rickettsiales</taxon>
        <taxon>Rickettsiaceae</taxon>
        <taxon>Rickettsieae</taxon>
        <taxon>Candidatus Tisiphia</taxon>
    </lineage>
</organism>
<dbReference type="HAMAP" id="MF_01445">
    <property type="entry name" value="TsaD"/>
    <property type="match status" value="1"/>
</dbReference>
<evidence type="ECO:0000313" key="9">
    <source>
        <dbReference type="EMBL" id="BFD46816.1"/>
    </source>
</evidence>
<dbReference type="EC" id="2.3.1.234" evidence="7"/>
<dbReference type="GO" id="GO:0005737">
    <property type="term" value="C:cytoplasm"/>
    <property type="evidence" value="ECO:0007669"/>
    <property type="project" value="UniProtKB-SubCell"/>
</dbReference>
<dbReference type="EMBL" id="AP029170">
    <property type="protein sequence ID" value="BFD46816.1"/>
    <property type="molecule type" value="Genomic_DNA"/>
</dbReference>
<feature type="binding site" evidence="7">
    <location>
        <position position="278"/>
    </location>
    <ligand>
        <name>substrate</name>
    </ligand>
</feature>
<dbReference type="InterPro" id="IPR022450">
    <property type="entry name" value="TsaD"/>
</dbReference>
<evidence type="ECO:0000256" key="2">
    <source>
        <dbReference type="ARBA" id="ARBA00022694"/>
    </source>
</evidence>
<keyword evidence="4 7" id="KW-0408">Iron</keyword>
<dbReference type="GO" id="GO:0061711">
    <property type="term" value="F:tRNA N(6)-L-threonylcarbamoyladenine synthase activity"/>
    <property type="evidence" value="ECO:0007669"/>
    <property type="project" value="UniProtKB-EC"/>
</dbReference>
<evidence type="ECO:0000256" key="6">
    <source>
        <dbReference type="ARBA" id="ARBA00048117"/>
    </source>
</evidence>
<keyword evidence="1 7" id="KW-0808">Transferase</keyword>
<feature type="binding site" evidence="7">
    <location>
        <begin position="130"/>
        <end position="134"/>
    </location>
    <ligand>
        <name>substrate</name>
    </ligand>
</feature>
<dbReference type="CDD" id="cd24133">
    <property type="entry name" value="ASKHA_NBD_TsaD_bac"/>
    <property type="match status" value="1"/>
</dbReference>
<feature type="binding site" evidence="7">
    <location>
        <position position="108"/>
    </location>
    <ligand>
        <name>Fe cation</name>
        <dbReference type="ChEBI" id="CHEBI:24875"/>
    </ligand>
</feature>
<dbReference type="SUPFAM" id="SSF53067">
    <property type="entry name" value="Actin-like ATPase domain"/>
    <property type="match status" value="2"/>
</dbReference>
<dbReference type="AlphaFoldDB" id="A0AAT9GAF9"/>